<evidence type="ECO:0000313" key="5">
    <source>
        <dbReference type="EMBL" id="KAH7157477.1"/>
    </source>
</evidence>
<evidence type="ECO:0000313" key="6">
    <source>
        <dbReference type="Proteomes" id="UP000717696"/>
    </source>
</evidence>
<proteinExistence type="predicted"/>
<gene>
    <name evidence="5" type="ORF">B0J13DRAFT_170752</name>
</gene>
<organism evidence="5 6">
    <name type="scientific">Dactylonectria estremocensis</name>
    <dbReference type="NCBI Taxonomy" id="1079267"/>
    <lineage>
        <taxon>Eukaryota</taxon>
        <taxon>Fungi</taxon>
        <taxon>Dikarya</taxon>
        <taxon>Ascomycota</taxon>
        <taxon>Pezizomycotina</taxon>
        <taxon>Sordariomycetes</taxon>
        <taxon>Hypocreomycetidae</taxon>
        <taxon>Hypocreales</taxon>
        <taxon>Nectriaceae</taxon>
        <taxon>Dactylonectria</taxon>
    </lineage>
</organism>
<sequence length="878" mass="93273">MSQPYYERNMDRPEATSGSIKRARERAQAGLPRSTPPPMYQQDMNDDAPPGDLRAPPRRPSVPQPAGQSRIPRIRAPGMDGRNANGGPTISRPTQVPQWPLAGPPLAAMNQPEPEPYRPPPGRPQQAPQRPPRPSQVPSMLDQSRLQDPTPVFLNPDADYYSESPTSPSSDTSSTMGELHDFPPAGTHSISSARRSANLGPPPSSRRGASSFYSNPSYVSPIPEESLASKSHGSYASSAAMPDSWPTGSGEVSPTFYDETDEKSQGSMYDDFSDESKLVRSASIGKRGKPALVTTKSSSTTTEKGVQSPVQPVAVSSNERMDPQTSWIAMTTPNPPATGDSRNLSPDAMLGAYAAASATDLAENRMKSPSPQPPQAQSQFQSQPAYNRMSAIRRPPRLDIDAVRSMEERGSITSLPDLIRRATRLASMIDRGKRPASRFGELGDYLDEKGQARGGDKENSGLSDMLAAFPPPAQVQGDRQSRGSWFRTTSWPLAPGRQDAPSRSQLRNMAPQDEPRRDKRRRCCGLPMWGFILVMILMLCVVAAAIVIPLEFFVFKNLGNSNSASSSALAQCQESLTCQNGGSNVISQGTCSCICTNGFTGSDCGTSGSEGCTTTDLVSSADDTAISNVTLGKAIPRLIAYGSSNFSIPLSGTSVMAKFNSGDLSCIAQNSLVTFDGSATRKGEASDKVESADADELELDGRDIQERATTTAAATSAITISPDIAATTLVLDEGSAPTTGTETADKAKATSADATATGDSAQATATFTVTEEVLDFARVAVLYVLQEESEDHAETVQTNLQRFFTSADTSSGVTEGDALSVDIGNEYTIDLVNYSIDIGSGSVGGKTKRSVVHGLALGVGSDQIERFARHGGSVILSL</sequence>
<keyword evidence="2" id="KW-1133">Transmembrane helix</keyword>
<feature type="compositionally biased region" description="Pro residues" evidence="1">
    <location>
        <begin position="113"/>
        <end position="135"/>
    </location>
</feature>
<evidence type="ECO:0000259" key="4">
    <source>
        <dbReference type="PROSITE" id="PS01186"/>
    </source>
</evidence>
<feature type="region of interest" description="Disordered" evidence="1">
    <location>
        <begin position="1"/>
        <end position="346"/>
    </location>
</feature>
<accession>A0A9P9FBT3</accession>
<feature type="domain" description="EGF-like" evidence="3 4">
    <location>
        <begin position="593"/>
        <end position="604"/>
    </location>
</feature>
<evidence type="ECO:0000256" key="1">
    <source>
        <dbReference type="SAM" id="MobiDB-lite"/>
    </source>
</evidence>
<feature type="compositionally biased region" description="Polar residues" evidence="1">
    <location>
        <begin position="482"/>
        <end position="491"/>
    </location>
</feature>
<protein>
    <recommendedName>
        <fullName evidence="3 4">EGF-like domain-containing protein</fullName>
    </recommendedName>
</protein>
<keyword evidence="2" id="KW-0472">Membrane</keyword>
<feature type="transmembrane region" description="Helical" evidence="2">
    <location>
        <begin position="526"/>
        <end position="555"/>
    </location>
</feature>
<comment type="caution">
    <text evidence="5">The sequence shown here is derived from an EMBL/GenBank/DDBJ whole genome shotgun (WGS) entry which is preliminary data.</text>
</comment>
<name>A0A9P9FBT3_9HYPO</name>
<feature type="compositionally biased region" description="Low complexity" evidence="1">
    <location>
        <begin position="159"/>
        <end position="174"/>
    </location>
</feature>
<reference evidence="5" key="1">
    <citation type="journal article" date="2021" name="Nat. Commun.">
        <title>Genetic determinants of endophytism in the Arabidopsis root mycobiome.</title>
        <authorList>
            <person name="Mesny F."/>
            <person name="Miyauchi S."/>
            <person name="Thiergart T."/>
            <person name="Pickel B."/>
            <person name="Atanasova L."/>
            <person name="Karlsson M."/>
            <person name="Huettel B."/>
            <person name="Barry K.W."/>
            <person name="Haridas S."/>
            <person name="Chen C."/>
            <person name="Bauer D."/>
            <person name="Andreopoulos W."/>
            <person name="Pangilinan J."/>
            <person name="LaButti K."/>
            <person name="Riley R."/>
            <person name="Lipzen A."/>
            <person name="Clum A."/>
            <person name="Drula E."/>
            <person name="Henrissat B."/>
            <person name="Kohler A."/>
            <person name="Grigoriev I.V."/>
            <person name="Martin F.M."/>
            <person name="Hacquard S."/>
        </authorList>
    </citation>
    <scope>NUCLEOTIDE SEQUENCE</scope>
    <source>
        <strain evidence="5">MPI-CAGE-AT-0021</strain>
    </source>
</reference>
<dbReference type="PANTHER" id="PTHR17178:SF0">
    <property type="entry name" value="SERGLYCIN"/>
    <property type="match status" value="1"/>
</dbReference>
<dbReference type="CDD" id="cd00054">
    <property type="entry name" value="EGF_CA"/>
    <property type="match status" value="1"/>
</dbReference>
<feature type="region of interest" description="Disordered" evidence="1">
    <location>
        <begin position="735"/>
        <end position="757"/>
    </location>
</feature>
<dbReference type="EMBL" id="JAGMUU010000003">
    <property type="protein sequence ID" value="KAH7157477.1"/>
    <property type="molecule type" value="Genomic_DNA"/>
</dbReference>
<dbReference type="OrthoDB" id="283575at2759"/>
<keyword evidence="2" id="KW-0812">Transmembrane</keyword>
<feature type="compositionally biased region" description="Polar residues" evidence="1">
    <location>
        <begin position="323"/>
        <end position="332"/>
    </location>
</feature>
<feature type="compositionally biased region" description="Polar residues" evidence="1">
    <location>
        <begin position="86"/>
        <end position="97"/>
    </location>
</feature>
<dbReference type="InterPro" id="IPR000742">
    <property type="entry name" value="EGF"/>
</dbReference>
<evidence type="ECO:0000259" key="3">
    <source>
        <dbReference type="PROSITE" id="PS00022"/>
    </source>
</evidence>
<dbReference type="PROSITE" id="PS01186">
    <property type="entry name" value="EGF_2"/>
    <property type="match status" value="1"/>
</dbReference>
<feature type="region of interest" description="Disordered" evidence="1">
    <location>
        <begin position="360"/>
        <end position="393"/>
    </location>
</feature>
<feature type="region of interest" description="Disordered" evidence="1">
    <location>
        <begin position="447"/>
        <end position="518"/>
    </location>
</feature>
<feature type="compositionally biased region" description="Low complexity" evidence="1">
    <location>
        <begin position="375"/>
        <end position="385"/>
    </location>
</feature>
<feature type="compositionally biased region" description="Polar residues" evidence="1">
    <location>
        <begin position="228"/>
        <end position="237"/>
    </location>
</feature>
<dbReference type="AlphaFoldDB" id="A0A9P9FBT3"/>
<dbReference type="PANTHER" id="PTHR17178">
    <property type="entry name" value="SECRETORY GRANULE PROTEOGLYCAN CORE PROTEIN"/>
    <property type="match status" value="1"/>
</dbReference>
<dbReference type="PROSITE" id="PS00022">
    <property type="entry name" value="EGF_1"/>
    <property type="match status" value="1"/>
</dbReference>
<feature type="compositionally biased region" description="Basic and acidic residues" evidence="1">
    <location>
        <begin position="447"/>
        <end position="459"/>
    </location>
</feature>
<evidence type="ECO:0000256" key="2">
    <source>
        <dbReference type="SAM" id="Phobius"/>
    </source>
</evidence>
<feature type="compositionally biased region" description="Low complexity" evidence="1">
    <location>
        <begin position="294"/>
        <end position="317"/>
    </location>
</feature>
<keyword evidence="6" id="KW-1185">Reference proteome</keyword>
<dbReference type="Proteomes" id="UP000717696">
    <property type="component" value="Unassembled WGS sequence"/>
</dbReference>